<dbReference type="InterPro" id="IPR003817">
    <property type="entry name" value="PS_Dcarbxylase"/>
</dbReference>
<name>A0ABP9K0F8_9NOCA</name>
<evidence type="ECO:0000313" key="12">
    <source>
        <dbReference type="EMBL" id="GAA5048736.1"/>
    </source>
</evidence>
<evidence type="ECO:0000256" key="2">
    <source>
        <dbReference type="ARBA" id="ARBA00022516"/>
    </source>
</evidence>
<feature type="chain" id="PRO_5044905388" description="Phosphatidylserine decarboxylase beta chain" evidence="11">
    <location>
        <begin position="1"/>
        <end position="205"/>
    </location>
</feature>
<keyword evidence="13" id="KW-1185">Reference proteome</keyword>
<dbReference type="HAMAP" id="MF_00664">
    <property type="entry name" value="PS_decarb_PSD_A"/>
    <property type="match status" value="1"/>
</dbReference>
<evidence type="ECO:0000256" key="3">
    <source>
        <dbReference type="ARBA" id="ARBA00022793"/>
    </source>
</evidence>
<keyword evidence="10 11" id="KW-0670">Pyruvate</keyword>
<reference evidence="13" key="1">
    <citation type="journal article" date="2019" name="Int. J. Syst. Evol. Microbiol.">
        <title>The Global Catalogue of Microorganisms (GCM) 10K type strain sequencing project: providing services to taxonomists for standard genome sequencing and annotation.</title>
        <authorList>
            <consortium name="The Broad Institute Genomics Platform"/>
            <consortium name="The Broad Institute Genome Sequencing Center for Infectious Disease"/>
            <person name="Wu L."/>
            <person name="Ma J."/>
        </authorList>
    </citation>
    <scope>NUCLEOTIDE SEQUENCE [LARGE SCALE GENOMIC DNA]</scope>
    <source>
        <strain evidence="13">JCM 18298</strain>
    </source>
</reference>
<dbReference type="Pfam" id="PF02666">
    <property type="entry name" value="PS_Dcarbxylase"/>
    <property type="match status" value="1"/>
</dbReference>
<keyword evidence="7 11" id="KW-0594">Phospholipid biosynthesis</keyword>
<keyword evidence="6 11" id="KW-0865">Zymogen</keyword>
<dbReference type="InterPro" id="IPR033175">
    <property type="entry name" value="PSD-A"/>
</dbReference>
<evidence type="ECO:0000256" key="1">
    <source>
        <dbReference type="ARBA" id="ARBA00022475"/>
    </source>
</evidence>
<evidence type="ECO:0000313" key="13">
    <source>
        <dbReference type="Proteomes" id="UP001500603"/>
    </source>
</evidence>
<comment type="PTM">
    <text evidence="11">Is synthesized initially as an inactive proenzyme. Formation of the active enzyme involves a self-maturation process in which the active site pyruvoyl group is generated from an internal serine residue via an autocatalytic post-translational modification. Two non-identical subunits are generated from the proenzyme in this reaction, and the pyruvate is formed at the N-terminus of the alpha chain, which is derived from the carboxyl end of the proenzyme. The post-translation cleavage follows an unusual pathway, termed non-hydrolytic serinolysis, in which the side chain hydroxyl group of the serine supplies its oxygen atom to form the C-terminus of the beta chain, while the remainder of the serine residue undergoes an oxidative deamination to produce ammonia and the pyruvoyl prosthetic group on the alpha chain.</text>
</comment>
<comment type="subunit">
    <text evidence="11">Heterodimer of a large membrane-associated beta subunit and a small pyruvoyl-containing alpha subunit.</text>
</comment>
<proteinExistence type="inferred from homology"/>
<evidence type="ECO:0000256" key="10">
    <source>
        <dbReference type="ARBA" id="ARBA00023317"/>
    </source>
</evidence>
<gene>
    <name evidence="11" type="primary">psd</name>
    <name evidence="12" type="ORF">GCM10023318_16890</name>
</gene>
<dbReference type="PANTHER" id="PTHR35809">
    <property type="entry name" value="ARCHAETIDYLSERINE DECARBOXYLASE PROENZYME-RELATED"/>
    <property type="match status" value="1"/>
</dbReference>
<comment type="function">
    <text evidence="11">Catalyzes the formation of phosphatidylethanolamine (PtdEtn) from phosphatidylserine (PtdSer).</text>
</comment>
<keyword evidence="1 11" id="KW-1003">Cell membrane</keyword>
<keyword evidence="8 11" id="KW-0456">Lyase</keyword>
<comment type="pathway">
    <text evidence="11">Phospholipid metabolism; phosphatidylethanolamine biosynthesis; phosphatidylethanolamine from CDP-diacylglycerol: step 2/2.</text>
</comment>
<evidence type="ECO:0000256" key="11">
    <source>
        <dbReference type="HAMAP-Rule" id="MF_00664"/>
    </source>
</evidence>
<comment type="catalytic activity">
    <reaction evidence="11">
        <text>a 1,2-diacyl-sn-glycero-3-phospho-L-serine + H(+) = a 1,2-diacyl-sn-glycero-3-phosphoethanolamine + CO2</text>
        <dbReference type="Rhea" id="RHEA:20828"/>
        <dbReference type="ChEBI" id="CHEBI:15378"/>
        <dbReference type="ChEBI" id="CHEBI:16526"/>
        <dbReference type="ChEBI" id="CHEBI:57262"/>
        <dbReference type="ChEBI" id="CHEBI:64612"/>
        <dbReference type="EC" id="4.1.1.65"/>
    </reaction>
</comment>
<evidence type="ECO:0000256" key="6">
    <source>
        <dbReference type="ARBA" id="ARBA00023145"/>
    </source>
</evidence>
<comment type="subcellular location">
    <subcellularLocation>
        <location evidence="11">Cell membrane</location>
        <topology evidence="11">Peripheral membrane protein</topology>
    </subcellularLocation>
</comment>
<evidence type="ECO:0000256" key="9">
    <source>
        <dbReference type="ARBA" id="ARBA00023264"/>
    </source>
</evidence>
<dbReference type="EC" id="4.1.1.65" evidence="11"/>
<evidence type="ECO:0000256" key="7">
    <source>
        <dbReference type="ARBA" id="ARBA00023209"/>
    </source>
</evidence>
<dbReference type="PANTHER" id="PTHR35809:SF1">
    <property type="entry name" value="ARCHAETIDYLSERINE DECARBOXYLASE PROENZYME-RELATED"/>
    <property type="match status" value="1"/>
</dbReference>
<keyword evidence="3 11" id="KW-0210">Decarboxylase</keyword>
<dbReference type="RefSeq" id="WP_345494501.1">
    <property type="nucleotide sequence ID" value="NZ_BAABJM010000001.1"/>
</dbReference>
<comment type="caution">
    <text evidence="12">The sequence shown here is derived from an EMBL/GenBank/DDBJ whole genome shotgun (WGS) entry which is preliminary data.</text>
</comment>
<evidence type="ECO:0000256" key="4">
    <source>
        <dbReference type="ARBA" id="ARBA00023098"/>
    </source>
</evidence>
<feature type="active site" description="Schiff-base intermediate with substrate; via pyruvic acid" evidence="11">
    <location>
        <position position="206"/>
    </location>
</feature>
<keyword evidence="9 11" id="KW-1208">Phospholipid metabolism</keyword>
<comment type="similarity">
    <text evidence="11">Belongs to the phosphatidylserine decarboxylase family. PSD-A subfamily.</text>
</comment>
<feature type="site" description="Cleavage (non-hydrolytic); by autocatalysis" evidence="11">
    <location>
        <begin position="205"/>
        <end position="206"/>
    </location>
</feature>
<evidence type="ECO:0000256" key="8">
    <source>
        <dbReference type="ARBA" id="ARBA00023239"/>
    </source>
</evidence>
<evidence type="ECO:0000256" key="5">
    <source>
        <dbReference type="ARBA" id="ARBA00023136"/>
    </source>
</evidence>
<dbReference type="EMBL" id="BAABJM010000001">
    <property type="protein sequence ID" value="GAA5048736.1"/>
    <property type="molecule type" value="Genomic_DNA"/>
</dbReference>
<comment type="cofactor">
    <cofactor evidence="11">
        <name>pyruvate</name>
        <dbReference type="ChEBI" id="CHEBI:15361"/>
    </cofactor>
    <text evidence="11">Binds 1 pyruvoyl group covalently per subunit.</text>
</comment>
<protein>
    <recommendedName>
        <fullName evidence="11">Phosphatidylserine decarboxylase proenzyme</fullName>
        <ecNumber evidence="11">4.1.1.65</ecNumber>
    </recommendedName>
    <component>
        <recommendedName>
            <fullName evidence="11">Phosphatidylserine decarboxylase alpha chain</fullName>
        </recommendedName>
    </component>
    <component>
        <recommendedName>
            <fullName evidence="11">Phosphatidylserine decarboxylase beta chain</fullName>
        </recommendedName>
    </component>
</protein>
<sequence>MARRPTPPGTPARTGIGHVADLVRKAIPPLHPAGLPFVATPLAVAVVGGRNKWVRRAGLGAAAACATFFRHPDRVPPNRRGAVVAPADGEIALVDTAVAPAELGLGTAPLPRVSIFLSVLDVHVQRTPVSGLVRSVMHQPGQFRSADLPEASSVNERTTMVLETPEGQRLVVVQIAGLLARRIVCDAQVGDVLTIGDTYGLIRFGSRVDTYFPEGTELLVRPGQRTIGGETVLAVLDSALPGSGDPSVDAGS</sequence>
<dbReference type="Proteomes" id="UP001500603">
    <property type="component" value="Unassembled WGS sequence"/>
</dbReference>
<feature type="chain" id="PRO_5044905387" description="Phosphatidylserine decarboxylase alpha chain" evidence="11">
    <location>
        <begin position="206"/>
        <end position="252"/>
    </location>
</feature>
<organism evidence="12 13">
    <name type="scientific">Nocardia callitridis</name>
    <dbReference type="NCBI Taxonomy" id="648753"/>
    <lineage>
        <taxon>Bacteria</taxon>
        <taxon>Bacillati</taxon>
        <taxon>Actinomycetota</taxon>
        <taxon>Actinomycetes</taxon>
        <taxon>Mycobacteriales</taxon>
        <taxon>Nocardiaceae</taxon>
        <taxon>Nocardia</taxon>
    </lineage>
</organism>
<dbReference type="NCBIfam" id="NF003679">
    <property type="entry name" value="PRK05305.1-3"/>
    <property type="match status" value="1"/>
</dbReference>
<accession>A0ABP9K0F8</accession>
<keyword evidence="5 11" id="KW-0472">Membrane</keyword>
<keyword evidence="2 11" id="KW-0444">Lipid biosynthesis</keyword>
<keyword evidence="4 11" id="KW-0443">Lipid metabolism</keyword>
<feature type="modified residue" description="Pyruvic acid (Ser); by autocatalysis" evidence="11">
    <location>
        <position position="206"/>
    </location>
</feature>